<reference evidence="1" key="1">
    <citation type="journal article" date="2014" name="Int. J. Syst. Evol. Microbiol.">
        <title>Complete genome of a new Firmicutes species belonging to the dominant human colonic microbiota ('Ruminococcus bicirculans') reveals two chromosomes and a selective capacity to utilize plant glucans.</title>
        <authorList>
            <consortium name="NISC Comparative Sequencing Program"/>
            <person name="Wegmann U."/>
            <person name="Louis P."/>
            <person name="Goesmann A."/>
            <person name="Henrissat B."/>
            <person name="Duncan S.H."/>
            <person name="Flint H.J."/>
        </authorList>
    </citation>
    <scope>NUCLEOTIDE SEQUENCE</scope>
    <source>
        <strain evidence="1">NBRC 3250</strain>
    </source>
</reference>
<evidence type="ECO:0000313" key="2">
    <source>
        <dbReference type="EMBL" id="KXV42212.1"/>
    </source>
</evidence>
<keyword evidence="4" id="KW-1185">Reference proteome</keyword>
<evidence type="ECO:0000313" key="1">
    <source>
        <dbReference type="EMBL" id="GLQ69154.1"/>
    </source>
</evidence>
<dbReference type="RefSeq" id="WP_062027379.1">
    <property type="nucleotide sequence ID" value="NZ_BEWL01000006.1"/>
</dbReference>
<accession>A0AAW3QZK0</accession>
<sequence length="126" mass="13492">MSGTTKAANYQIGFPQGPLSVNGVMTSEWQRFFLWMFNRTGSSQGIDGAYVAGQSSQNASDIAALTLLAKEALQDAQLALADALAIRAEARKALETAEDLAIMRVTTCNARDGSFLNESMVLPTMI</sequence>
<proteinExistence type="predicted"/>
<dbReference type="EMBL" id="LHZN01000084">
    <property type="protein sequence ID" value="KXV42212.1"/>
    <property type="molecule type" value="Genomic_DNA"/>
</dbReference>
<evidence type="ECO:0000313" key="4">
    <source>
        <dbReference type="Proteomes" id="UP001156672"/>
    </source>
</evidence>
<dbReference type="AlphaFoldDB" id="A0AAW3QZK0"/>
<gene>
    <name evidence="2" type="ORF">AD941_01535</name>
    <name evidence="1" type="ORF">GCM10007866_16050</name>
</gene>
<evidence type="ECO:0000313" key="3">
    <source>
        <dbReference type="Proteomes" id="UP000075682"/>
    </source>
</evidence>
<reference evidence="2 3" key="2">
    <citation type="submission" date="2015-06" db="EMBL/GenBank/DDBJ databases">
        <title>Improved classification and identification of acetic acid bacteria using matrix-assisted laser desorption/ionization time-of-flight mass spectrometry; Gluconobacter nephelii and Gluconobacter uchimurae are later heterotypic synonyms of Gluconobacter japonicus and Gluconobacter oxydans, respectively.</title>
        <authorList>
            <person name="Li L."/>
            <person name="Cleenwerck I."/>
            <person name="De Vuyst L."/>
            <person name="Vandamme P."/>
        </authorList>
    </citation>
    <scope>NUCLEOTIDE SEQUENCE [LARGE SCALE GENOMIC DNA]</scope>
    <source>
        <strain evidence="2 3">LMG 1356</strain>
    </source>
</reference>
<organism evidence="2 3">
    <name type="scientific">Gluconobacter albidus</name>
    <dbReference type="NCBI Taxonomy" id="318683"/>
    <lineage>
        <taxon>Bacteria</taxon>
        <taxon>Pseudomonadati</taxon>
        <taxon>Pseudomonadota</taxon>
        <taxon>Alphaproteobacteria</taxon>
        <taxon>Acetobacterales</taxon>
        <taxon>Acetobacteraceae</taxon>
        <taxon>Gluconobacter</taxon>
    </lineage>
</organism>
<reference evidence="4" key="3">
    <citation type="journal article" date="2019" name="Int. J. Syst. Evol. Microbiol.">
        <title>The Global Catalogue of Microorganisms (GCM) 10K type strain sequencing project: providing services to taxonomists for standard genome sequencing and annotation.</title>
        <authorList>
            <consortium name="The Broad Institute Genomics Platform"/>
            <consortium name="The Broad Institute Genome Sequencing Center for Infectious Disease"/>
            <person name="Wu L."/>
            <person name="Ma J."/>
        </authorList>
    </citation>
    <scope>NUCLEOTIDE SEQUENCE [LARGE SCALE GENOMIC DNA]</scope>
    <source>
        <strain evidence="4">NBRC 3250</strain>
    </source>
</reference>
<comment type="caution">
    <text evidence="2">The sequence shown here is derived from an EMBL/GenBank/DDBJ whole genome shotgun (WGS) entry which is preliminary data.</text>
</comment>
<dbReference type="EMBL" id="BSNW01000016">
    <property type="protein sequence ID" value="GLQ69154.1"/>
    <property type="molecule type" value="Genomic_DNA"/>
</dbReference>
<protein>
    <submittedName>
        <fullName evidence="2">Uncharacterized protein</fullName>
    </submittedName>
</protein>
<name>A0AAW3QZK0_9PROT</name>
<dbReference type="Proteomes" id="UP000075682">
    <property type="component" value="Unassembled WGS sequence"/>
</dbReference>
<reference evidence="1" key="4">
    <citation type="submission" date="2023-01" db="EMBL/GenBank/DDBJ databases">
        <title>Draft genome sequence of Gluconobacter albidus strain NBRC 3250.</title>
        <authorList>
            <person name="Sun Q."/>
            <person name="Mori K."/>
        </authorList>
    </citation>
    <scope>NUCLEOTIDE SEQUENCE</scope>
    <source>
        <strain evidence="1">NBRC 3250</strain>
    </source>
</reference>
<dbReference type="Proteomes" id="UP001156672">
    <property type="component" value="Unassembled WGS sequence"/>
</dbReference>